<feature type="chain" id="PRO_5007527007" evidence="2">
    <location>
        <begin position="31"/>
        <end position="154"/>
    </location>
</feature>
<feature type="compositionally biased region" description="Gly residues" evidence="1">
    <location>
        <begin position="110"/>
        <end position="126"/>
    </location>
</feature>
<accession>A0A146L971</accession>
<feature type="region of interest" description="Disordered" evidence="1">
    <location>
        <begin position="32"/>
        <end position="154"/>
    </location>
</feature>
<reference evidence="3" key="1">
    <citation type="journal article" date="2016" name="Gigascience">
        <title>De novo construction of an expanded transcriptome assembly for the western tarnished plant bug, Lygus hesperus.</title>
        <authorList>
            <person name="Tassone E.E."/>
            <person name="Geib S.M."/>
            <person name="Hall B."/>
            <person name="Fabrick J.A."/>
            <person name="Brent C.S."/>
            <person name="Hull J.J."/>
        </authorList>
    </citation>
    <scope>NUCLEOTIDE SEQUENCE</scope>
</reference>
<feature type="compositionally biased region" description="Low complexity" evidence="1">
    <location>
        <begin position="127"/>
        <end position="140"/>
    </location>
</feature>
<dbReference type="EMBL" id="GDHC01015429">
    <property type="protein sequence ID" value="JAQ03200.1"/>
    <property type="molecule type" value="Transcribed_RNA"/>
</dbReference>
<evidence type="ECO:0000313" key="3">
    <source>
        <dbReference type="EMBL" id="JAQ03200.1"/>
    </source>
</evidence>
<protein>
    <submittedName>
        <fullName evidence="3">Uncharacterized protein</fullName>
    </submittedName>
</protein>
<proteinExistence type="predicted"/>
<name>A0A146L971_LYGHE</name>
<keyword evidence="2" id="KW-0732">Signal</keyword>
<sequence length="154" mass="15382">MNASVPISIRIMTGGYHLVLLALAVLSVASQDNSSPRKEGNTGVHHTSSKDPSGRPLNGAALASLTGERTSPHREIGEHQTVSPLSNAARASLLEGDKPSHRVKRTCKKCGGGSYGNGGGGQGGSSGSYSSAQSSASSGSYGSGGGGKGGKYGR</sequence>
<feature type="signal peptide" evidence="2">
    <location>
        <begin position="1"/>
        <end position="30"/>
    </location>
</feature>
<evidence type="ECO:0000256" key="1">
    <source>
        <dbReference type="SAM" id="MobiDB-lite"/>
    </source>
</evidence>
<evidence type="ECO:0000256" key="2">
    <source>
        <dbReference type="SAM" id="SignalP"/>
    </source>
</evidence>
<organism evidence="3">
    <name type="scientific">Lygus hesperus</name>
    <name type="common">Western plant bug</name>
    <dbReference type="NCBI Taxonomy" id="30085"/>
    <lineage>
        <taxon>Eukaryota</taxon>
        <taxon>Metazoa</taxon>
        <taxon>Ecdysozoa</taxon>
        <taxon>Arthropoda</taxon>
        <taxon>Hexapoda</taxon>
        <taxon>Insecta</taxon>
        <taxon>Pterygota</taxon>
        <taxon>Neoptera</taxon>
        <taxon>Paraneoptera</taxon>
        <taxon>Hemiptera</taxon>
        <taxon>Heteroptera</taxon>
        <taxon>Panheteroptera</taxon>
        <taxon>Cimicomorpha</taxon>
        <taxon>Miridae</taxon>
        <taxon>Mirini</taxon>
        <taxon>Lygus</taxon>
    </lineage>
</organism>
<feature type="compositionally biased region" description="Gly residues" evidence="1">
    <location>
        <begin position="141"/>
        <end position="154"/>
    </location>
</feature>
<dbReference type="AlphaFoldDB" id="A0A146L971"/>
<gene>
    <name evidence="3" type="ORF">g.45276</name>
</gene>